<keyword evidence="6 7" id="KW-0539">Nucleus</keyword>
<evidence type="ECO:0000313" key="11">
    <source>
        <dbReference type="EMBL" id="WBW72402.1"/>
    </source>
</evidence>
<evidence type="ECO:0000256" key="4">
    <source>
        <dbReference type="ARBA" id="ARBA00022801"/>
    </source>
</evidence>
<dbReference type="InterPro" id="IPR039907">
    <property type="entry name" value="NOB1"/>
</dbReference>
<dbReference type="GO" id="GO:0030490">
    <property type="term" value="P:maturation of SSU-rRNA"/>
    <property type="evidence" value="ECO:0007669"/>
    <property type="project" value="TreeGrafter"/>
</dbReference>
<feature type="binding site" evidence="8">
    <location>
        <position position="257"/>
    </location>
    <ligand>
        <name>Zn(2+)</name>
        <dbReference type="ChEBI" id="CHEBI:29105"/>
    </ligand>
</feature>
<dbReference type="InterPro" id="IPR014881">
    <property type="entry name" value="NOB1_Zn-bd"/>
</dbReference>
<dbReference type="Pfam" id="PF08772">
    <property type="entry name" value="Zn_ribbon_NOB1"/>
    <property type="match status" value="1"/>
</dbReference>
<dbReference type="CDD" id="cd09876">
    <property type="entry name" value="PIN_Nob1-like"/>
    <property type="match status" value="1"/>
</dbReference>
<name>A0AAE9WBX4_9SCHI</name>
<dbReference type="Pfam" id="PF17146">
    <property type="entry name" value="PIN_6"/>
    <property type="match status" value="1"/>
</dbReference>
<feature type="domain" description="PIN" evidence="10">
    <location>
        <begin position="6"/>
        <end position="108"/>
    </location>
</feature>
<dbReference type="GO" id="GO:0030688">
    <property type="term" value="C:preribosome, small subunit precursor"/>
    <property type="evidence" value="ECO:0007669"/>
    <property type="project" value="TreeGrafter"/>
</dbReference>
<dbReference type="GO" id="GO:0046872">
    <property type="term" value="F:metal ion binding"/>
    <property type="evidence" value="ECO:0007669"/>
    <property type="project" value="UniProtKB-UniRule"/>
</dbReference>
<dbReference type="GeneID" id="80874302"/>
<keyword evidence="5 7" id="KW-0862">Zinc</keyword>
<feature type="binding site" evidence="8">
    <location>
        <position position="272"/>
    </location>
    <ligand>
        <name>Zn(2+)</name>
        <dbReference type="ChEBI" id="CHEBI:29105"/>
    </ligand>
</feature>
<feature type="binding site" evidence="8">
    <location>
        <position position="275"/>
    </location>
    <ligand>
        <name>Zn(2+)</name>
        <dbReference type="ChEBI" id="CHEBI:29105"/>
    </ligand>
</feature>
<dbReference type="RefSeq" id="XP_056036645.1">
    <property type="nucleotide sequence ID" value="XM_056179613.1"/>
</dbReference>
<dbReference type="SMART" id="SM00670">
    <property type="entry name" value="PINc"/>
    <property type="match status" value="1"/>
</dbReference>
<dbReference type="InterPro" id="IPR033411">
    <property type="entry name" value="Ribonuclease_PIN"/>
</dbReference>
<feature type="compositionally biased region" description="Basic and acidic residues" evidence="9">
    <location>
        <begin position="380"/>
        <end position="389"/>
    </location>
</feature>
<keyword evidence="4" id="KW-0378">Hydrolase</keyword>
<feature type="compositionally biased region" description="Acidic residues" evidence="9">
    <location>
        <begin position="180"/>
        <end position="191"/>
    </location>
</feature>
<feature type="binding site" evidence="8">
    <location>
        <position position="260"/>
    </location>
    <ligand>
        <name>Zn(2+)</name>
        <dbReference type="ChEBI" id="CHEBI:29105"/>
    </ligand>
</feature>
<evidence type="ECO:0000256" key="9">
    <source>
        <dbReference type="SAM" id="MobiDB-lite"/>
    </source>
</evidence>
<evidence type="ECO:0000259" key="10">
    <source>
        <dbReference type="SMART" id="SM00670"/>
    </source>
</evidence>
<dbReference type="InterPro" id="IPR036283">
    <property type="entry name" value="NOB1_Zf-like_sf"/>
</dbReference>
<dbReference type="GO" id="GO:0005730">
    <property type="term" value="C:nucleolus"/>
    <property type="evidence" value="ECO:0007669"/>
    <property type="project" value="UniProtKB-SubCell"/>
</dbReference>
<keyword evidence="3 7" id="KW-0479">Metal-binding</keyword>
<comment type="similarity">
    <text evidence="1 7">Belongs to the NOB1 family.</text>
</comment>
<organism evidence="11 12">
    <name type="scientific">Schizosaccharomyces osmophilus</name>
    <dbReference type="NCBI Taxonomy" id="2545709"/>
    <lineage>
        <taxon>Eukaryota</taxon>
        <taxon>Fungi</taxon>
        <taxon>Dikarya</taxon>
        <taxon>Ascomycota</taxon>
        <taxon>Taphrinomycotina</taxon>
        <taxon>Schizosaccharomycetes</taxon>
        <taxon>Schizosaccharomycetales</taxon>
        <taxon>Schizosaccharomycetaceae</taxon>
        <taxon>Schizosaccharomyces</taxon>
    </lineage>
</organism>
<feature type="compositionally biased region" description="Basic and acidic residues" evidence="9">
    <location>
        <begin position="136"/>
        <end position="148"/>
    </location>
</feature>
<keyword evidence="12" id="KW-1185">Reference proteome</keyword>
<feature type="region of interest" description="Disordered" evidence="9">
    <location>
        <begin position="111"/>
        <end position="213"/>
    </location>
</feature>
<accession>A0AAE9WBX4</accession>
<evidence type="ECO:0000313" key="12">
    <source>
        <dbReference type="Proteomes" id="UP001212411"/>
    </source>
</evidence>
<dbReference type="InterPro" id="IPR017117">
    <property type="entry name" value="Nob1_euk"/>
</dbReference>
<dbReference type="Proteomes" id="UP001212411">
    <property type="component" value="Chromosome 1"/>
</dbReference>
<dbReference type="AlphaFoldDB" id="A0AAE9WBX4"/>
<evidence type="ECO:0000256" key="8">
    <source>
        <dbReference type="PIRSR" id="PIRSR037125-1"/>
    </source>
</evidence>
<protein>
    <recommendedName>
        <fullName evidence="7">20S-pre-rRNA D-site endonuclease NOB1</fullName>
    </recommendedName>
</protein>
<feature type="region of interest" description="Disordered" evidence="9">
    <location>
        <begin position="369"/>
        <end position="389"/>
    </location>
</feature>
<dbReference type="GO" id="GO:0016787">
    <property type="term" value="F:hydrolase activity"/>
    <property type="evidence" value="ECO:0007669"/>
    <property type="project" value="UniProtKB-KW"/>
</dbReference>
<dbReference type="SUPFAM" id="SSF144206">
    <property type="entry name" value="NOB1 zinc finger-like"/>
    <property type="match status" value="1"/>
</dbReference>
<dbReference type="GO" id="GO:0005737">
    <property type="term" value="C:cytoplasm"/>
    <property type="evidence" value="ECO:0007669"/>
    <property type="project" value="UniProtKB-ARBA"/>
</dbReference>
<evidence type="ECO:0000256" key="5">
    <source>
        <dbReference type="ARBA" id="ARBA00022833"/>
    </source>
</evidence>
<dbReference type="EMBL" id="CP115611">
    <property type="protein sequence ID" value="WBW72402.1"/>
    <property type="molecule type" value="Genomic_DNA"/>
</dbReference>
<dbReference type="InterPro" id="IPR002716">
    <property type="entry name" value="PIN_dom"/>
</dbReference>
<sequence length="389" mass="43892">MSKSITHLVLDTGGIICSSSLLRNSAEKFYTTPRVVQEIRDEASRRNFELWGGKVIQRVPKQEFIKKVSDFAKKTGDFASLSITDIHILALTYELEFEFNGGDWRLRQYPGQKRINGKPPANLNNELNGKENSLPLEDKKEAVEKSEQNQESVMEQQKRDENENENGASSSDENPKLTEEEQEDREEEDDGWITPSNIRKKKAQDGAGESVVQPSHLKVACATTDFAMQNVMLQIGLNLVSSDGMKIQNVKRFVLRCHGCFAVVNDMSKTFCPSCGGDTLIKTTCSINSKGEFQVHLKKNFEWKTRGTKYAIPKPVHGTASGKGKKNPVLRGDQPEYQKAVRYMQRKKEVDLMDQDYLPSLLTGAPKEHMRISVGAGRKNPNEVRKTRH</sequence>
<dbReference type="Gene3D" id="6.20.210.10">
    <property type="entry name" value="Nin one binding (NOB1), Zn-ribbon-like"/>
    <property type="match status" value="1"/>
</dbReference>
<feature type="region of interest" description="Disordered" evidence="9">
    <location>
        <begin position="312"/>
        <end position="331"/>
    </location>
</feature>
<reference evidence="11 12" key="1">
    <citation type="journal article" date="2023" name="G3 (Bethesda)">
        <title>A high-quality reference genome for the fission yeast Schizosaccharomyces osmophilus.</title>
        <authorList>
            <person name="Jia G.S."/>
            <person name="Zhang W.C."/>
            <person name="Liang Y."/>
            <person name="Liu X.H."/>
            <person name="Rhind N."/>
            <person name="Pidoux A."/>
            <person name="Brysch-Herzberg M."/>
            <person name="Du L.L."/>
        </authorList>
    </citation>
    <scope>NUCLEOTIDE SEQUENCE [LARGE SCALE GENOMIC DNA]</scope>
    <source>
        <strain evidence="11 12">CBS 15793</strain>
    </source>
</reference>
<evidence type="ECO:0000256" key="6">
    <source>
        <dbReference type="ARBA" id="ARBA00023242"/>
    </source>
</evidence>
<dbReference type="KEGG" id="som:SOMG_00819"/>
<dbReference type="Gene3D" id="3.40.50.1010">
    <property type="entry name" value="5'-nuclease"/>
    <property type="match status" value="1"/>
</dbReference>
<dbReference type="GO" id="GO:0004521">
    <property type="term" value="F:RNA endonuclease activity"/>
    <property type="evidence" value="ECO:0007669"/>
    <property type="project" value="UniProtKB-UniRule"/>
</dbReference>
<evidence type="ECO:0000256" key="2">
    <source>
        <dbReference type="ARBA" id="ARBA00022722"/>
    </source>
</evidence>
<comment type="subcellular location">
    <subcellularLocation>
        <location evidence="7">Nucleus</location>
        <location evidence="7">Nucleolus</location>
    </subcellularLocation>
</comment>
<gene>
    <name evidence="11" type="primary">nob1</name>
    <name evidence="11" type="ORF">SOMG_00819</name>
</gene>
<proteinExistence type="inferred from homology"/>
<dbReference type="PANTHER" id="PTHR12814">
    <property type="entry name" value="RNA-BINDING PROTEIN NOB1"/>
    <property type="match status" value="1"/>
</dbReference>
<dbReference type="PIRSF" id="PIRSF037125">
    <property type="entry name" value="D-site_20S_pre-rRNA_nuclease"/>
    <property type="match status" value="1"/>
</dbReference>
<evidence type="ECO:0000256" key="3">
    <source>
        <dbReference type="ARBA" id="ARBA00022723"/>
    </source>
</evidence>
<dbReference type="FunFam" id="3.40.50.1010:FF:000020">
    <property type="entry name" value="20S-pre-rRNA D-site endonuclease NOB1"/>
    <property type="match status" value="1"/>
</dbReference>
<keyword evidence="2" id="KW-0540">Nuclease</keyword>
<feature type="compositionally biased region" description="Polar residues" evidence="9">
    <location>
        <begin position="122"/>
        <end position="131"/>
    </location>
</feature>
<comment type="function">
    <text evidence="7">Required for the synthesis of 40S ribosome subunits. Has a role in processing 20S pre-rRNA into the mature 18S rRNA, where it is required for cleavage at the 3' end of the mature 18S rRNA (D-site). Accompanies the 20S pre-rRNA from the nucleus to the cytoplasm.</text>
</comment>
<evidence type="ECO:0000256" key="1">
    <source>
        <dbReference type="ARBA" id="ARBA00005858"/>
    </source>
</evidence>
<evidence type="ECO:0000256" key="7">
    <source>
        <dbReference type="PIRNR" id="PIRNR037125"/>
    </source>
</evidence>
<dbReference type="PANTHER" id="PTHR12814:SF2">
    <property type="entry name" value="RNA-BINDING PROTEIN NOB1"/>
    <property type="match status" value="1"/>
</dbReference>